<evidence type="ECO:0000313" key="9">
    <source>
        <dbReference type="Proteomes" id="UP000817854"/>
    </source>
</evidence>
<keyword evidence="7" id="KW-0472">Membrane</keyword>
<dbReference type="Pfam" id="PF02416">
    <property type="entry name" value="TatA_B_E"/>
    <property type="match status" value="1"/>
</dbReference>
<dbReference type="PANTHER" id="PTHR33162:SF1">
    <property type="entry name" value="SEC-INDEPENDENT PROTEIN TRANSLOCASE PROTEIN TATA, CHLOROPLASTIC"/>
    <property type="match status" value="1"/>
</dbReference>
<evidence type="ECO:0000313" key="8">
    <source>
        <dbReference type="EMBL" id="NHN26448.1"/>
    </source>
</evidence>
<name>A0ABX0ISD6_9FLAO</name>
<reference evidence="8 9" key="3">
    <citation type="submission" date="2020-02" db="EMBL/GenBank/DDBJ databases">
        <title>Flavobacterium profundi sp. nov., isolated from a deep-sea seamount.</title>
        <authorList>
            <person name="Zhang D.-C."/>
        </authorList>
    </citation>
    <scope>NUCLEOTIDE SEQUENCE [LARGE SCALE GENOMIC DNA]</scope>
    <source>
        <strain evidence="8 9">EC11</strain>
    </source>
</reference>
<evidence type="ECO:0000256" key="7">
    <source>
        <dbReference type="ARBA" id="ARBA00023136"/>
    </source>
</evidence>
<comment type="subcellular location">
    <subcellularLocation>
        <location evidence="1">Membrane</location>
        <topology evidence="1">Single-pass membrane protein</topology>
    </subcellularLocation>
</comment>
<reference evidence="8 9" key="2">
    <citation type="submission" date="2019-05" db="EMBL/GenBank/DDBJ databases">
        <authorList>
            <person name="Lianzixin W."/>
        </authorList>
    </citation>
    <scope>NUCLEOTIDE SEQUENCE [LARGE SCALE GENOMIC DNA]</scope>
    <source>
        <strain evidence="8 9">EC11</strain>
    </source>
</reference>
<comment type="caution">
    <text evidence="8">The sequence shown here is derived from an EMBL/GenBank/DDBJ whole genome shotgun (WGS) entry which is preliminary data.</text>
</comment>
<reference evidence="9" key="1">
    <citation type="submission" date="2019-05" db="EMBL/GenBank/DDBJ databases">
        <title>Flavobacterium profundi sp. nov., isolated from a deep-sea seamount.</title>
        <authorList>
            <person name="Zhang D.-C."/>
        </authorList>
    </citation>
    <scope>NUCLEOTIDE SEQUENCE [LARGE SCALE GENOMIC DNA]</scope>
    <source>
        <strain evidence="9">EC11</strain>
    </source>
</reference>
<dbReference type="Proteomes" id="UP000817854">
    <property type="component" value="Unassembled WGS sequence"/>
</dbReference>
<organism evidence="8 9">
    <name type="scientific">Flavobacterium jejuense</name>
    <dbReference type="NCBI Taxonomy" id="1544455"/>
    <lineage>
        <taxon>Bacteria</taxon>
        <taxon>Pseudomonadati</taxon>
        <taxon>Bacteroidota</taxon>
        <taxon>Flavobacteriia</taxon>
        <taxon>Flavobacteriales</taxon>
        <taxon>Flavobacteriaceae</taxon>
        <taxon>Flavobacterium</taxon>
    </lineage>
</organism>
<evidence type="ECO:0000256" key="6">
    <source>
        <dbReference type="ARBA" id="ARBA00023010"/>
    </source>
</evidence>
<evidence type="ECO:0000256" key="2">
    <source>
        <dbReference type="ARBA" id="ARBA00022448"/>
    </source>
</evidence>
<keyword evidence="4" id="KW-0653">Protein transport</keyword>
<keyword evidence="9" id="KW-1185">Reference proteome</keyword>
<keyword evidence="5" id="KW-1133">Transmembrane helix</keyword>
<proteinExistence type="predicted"/>
<keyword evidence="2" id="KW-0813">Transport</keyword>
<accession>A0ABX0ISD6</accession>
<dbReference type="Gene3D" id="1.20.5.3310">
    <property type="match status" value="1"/>
</dbReference>
<keyword evidence="6" id="KW-0811">Translocation</keyword>
<dbReference type="PRINTS" id="PR01506">
    <property type="entry name" value="TATBPROTEIN"/>
</dbReference>
<dbReference type="PANTHER" id="PTHR33162">
    <property type="entry name" value="SEC-INDEPENDENT PROTEIN TRANSLOCASE PROTEIN TATA, CHLOROPLASTIC"/>
    <property type="match status" value="1"/>
</dbReference>
<dbReference type="InterPro" id="IPR003369">
    <property type="entry name" value="TatA/B/E"/>
</dbReference>
<gene>
    <name evidence="8" type="ORF">FIA58_012245</name>
</gene>
<dbReference type="EMBL" id="VEVQ02000007">
    <property type="protein sequence ID" value="NHN26448.1"/>
    <property type="molecule type" value="Genomic_DNA"/>
</dbReference>
<evidence type="ECO:0000256" key="1">
    <source>
        <dbReference type="ARBA" id="ARBA00004167"/>
    </source>
</evidence>
<dbReference type="RefSeq" id="WP_140962772.1">
    <property type="nucleotide sequence ID" value="NZ_VEVQ02000007.1"/>
</dbReference>
<evidence type="ECO:0000256" key="3">
    <source>
        <dbReference type="ARBA" id="ARBA00022692"/>
    </source>
</evidence>
<evidence type="ECO:0000256" key="4">
    <source>
        <dbReference type="ARBA" id="ARBA00022927"/>
    </source>
</evidence>
<sequence>MFGIGFSELLFVLVAVLMLFGSKEIPQMAKFLGKTMAQLKNATNEIKNEIHSSAKDTGLDMNSLTGGISDEIKKAKEGITNSINPLKDMSNEIVDDIKKPIQEVKEDIENLSGPIKRQF</sequence>
<protein>
    <submittedName>
        <fullName evidence="8">Twin-arginine translocase TatA/TatE family subunit</fullName>
    </submittedName>
</protein>
<evidence type="ECO:0000256" key="5">
    <source>
        <dbReference type="ARBA" id="ARBA00022989"/>
    </source>
</evidence>
<keyword evidence="3" id="KW-0812">Transmembrane</keyword>